<name>A0A8B6D727_MYTGA</name>
<keyword evidence="3" id="KW-0460">Magnesium</keyword>
<dbReference type="PANTHER" id="PTHR12103:SF15">
    <property type="entry name" value="CYTOSOLIC PURINE 5'-NUCLEOTIDASE"/>
    <property type="match status" value="1"/>
</dbReference>
<dbReference type="GO" id="GO:0008253">
    <property type="term" value="F:5'-nucleotidase activity"/>
    <property type="evidence" value="ECO:0007669"/>
    <property type="project" value="UniProtKB-EC"/>
</dbReference>
<dbReference type="EC" id="3.1.3.5" evidence="4"/>
<proteinExistence type="predicted"/>
<protein>
    <submittedName>
        <fullName evidence="4">5'-nucleotidase</fullName>
        <ecNumber evidence="4">3.1.3.5</ecNumber>
    </submittedName>
</protein>
<evidence type="ECO:0000256" key="3">
    <source>
        <dbReference type="ARBA" id="ARBA00022842"/>
    </source>
</evidence>
<dbReference type="SUPFAM" id="SSF56784">
    <property type="entry name" value="HAD-like"/>
    <property type="match status" value="1"/>
</dbReference>
<dbReference type="OrthoDB" id="10252832at2759"/>
<dbReference type="AlphaFoldDB" id="A0A8B6D727"/>
<dbReference type="Proteomes" id="UP000596742">
    <property type="component" value="Unassembled WGS sequence"/>
</dbReference>
<dbReference type="PANTHER" id="PTHR12103">
    <property type="entry name" value="5'-NUCLEOTIDASE DOMAIN-CONTAINING"/>
    <property type="match status" value="1"/>
</dbReference>
<keyword evidence="2 4" id="KW-0378">Hydrolase</keyword>
<accession>A0A8B6D727</accession>
<organism evidence="4 5">
    <name type="scientific">Mytilus galloprovincialis</name>
    <name type="common">Mediterranean mussel</name>
    <dbReference type="NCBI Taxonomy" id="29158"/>
    <lineage>
        <taxon>Eukaryota</taxon>
        <taxon>Metazoa</taxon>
        <taxon>Spiralia</taxon>
        <taxon>Lophotrochozoa</taxon>
        <taxon>Mollusca</taxon>
        <taxon>Bivalvia</taxon>
        <taxon>Autobranchia</taxon>
        <taxon>Pteriomorphia</taxon>
        <taxon>Mytilida</taxon>
        <taxon>Mytiloidea</taxon>
        <taxon>Mytilidae</taxon>
        <taxon>Mytilinae</taxon>
        <taxon>Mytilus</taxon>
    </lineage>
</organism>
<keyword evidence="5" id="KW-1185">Reference proteome</keyword>
<evidence type="ECO:0000313" key="4">
    <source>
        <dbReference type="EMBL" id="VDI14447.1"/>
    </source>
</evidence>
<dbReference type="EMBL" id="UYJE01002869">
    <property type="protein sequence ID" value="VDI14447.1"/>
    <property type="molecule type" value="Genomic_DNA"/>
</dbReference>
<dbReference type="InterPro" id="IPR036412">
    <property type="entry name" value="HAD-like_sf"/>
</dbReference>
<reference evidence="4" key="1">
    <citation type="submission" date="2018-11" db="EMBL/GenBank/DDBJ databases">
        <authorList>
            <person name="Alioto T."/>
            <person name="Alioto T."/>
        </authorList>
    </citation>
    <scope>NUCLEOTIDE SEQUENCE</scope>
</reference>
<dbReference type="GO" id="GO:0046872">
    <property type="term" value="F:metal ion binding"/>
    <property type="evidence" value="ECO:0007669"/>
    <property type="project" value="UniProtKB-KW"/>
</dbReference>
<gene>
    <name evidence="4" type="ORF">MGAL_10B057032</name>
</gene>
<dbReference type="InterPro" id="IPR008380">
    <property type="entry name" value="HAD-SF_hydro_IG_5-nucl"/>
</dbReference>
<dbReference type="Pfam" id="PF05761">
    <property type="entry name" value="5_nucleotid"/>
    <property type="match status" value="1"/>
</dbReference>
<comment type="caution">
    <text evidence="4">The sequence shown here is derived from an EMBL/GenBank/DDBJ whole genome shotgun (WGS) entry which is preliminary data.</text>
</comment>
<evidence type="ECO:0000313" key="5">
    <source>
        <dbReference type="Proteomes" id="UP000596742"/>
    </source>
</evidence>
<sequence>MASANWFPSFLITIFDRDNCNGNRYRKTKQDLRNSLSKLHKIRVYKREAYKRVFVNRGLLLDSVKFYGFDMDYTIAVYKSPEYETLGFDLIKNKLLEMGYPEPIGEFEYDPTFPIRGLWFDSTYGNLLKCDPFGNIMVCVHGFKFMNRKQKVKTLPEVRR</sequence>
<feature type="non-terminal residue" evidence="4">
    <location>
        <position position="160"/>
    </location>
</feature>
<keyword evidence="1" id="KW-0479">Metal-binding</keyword>
<evidence type="ECO:0000256" key="1">
    <source>
        <dbReference type="ARBA" id="ARBA00022723"/>
    </source>
</evidence>
<evidence type="ECO:0000256" key="2">
    <source>
        <dbReference type="ARBA" id="ARBA00022801"/>
    </source>
</evidence>